<comment type="catalytic activity">
    <reaction evidence="1 8">
        <text>Hydrolysis of (1-&gt;4)-alpha-D-glucosidic linkages in polysaccharides so as to remove successive maltose units from the non-reducing ends of the chains.</text>
        <dbReference type="EC" id="3.2.1.2"/>
    </reaction>
</comment>
<reference evidence="9" key="1">
    <citation type="submission" date="2021-03" db="EMBL/GenBank/DDBJ databases">
        <authorList>
            <person name="Li Z."/>
            <person name="Yang C."/>
        </authorList>
    </citation>
    <scope>NUCLEOTIDE SEQUENCE</scope>
    <source>
        <strain evidence="9">Dzin_1.0</strain>
        <tissue evidence="9">Leaf</tissue>
    </source>
</reference>
<evidence type="ECO:0000256" key="2">
    <source>
        <dbReference type="ARBA" id="ARBA00005652"/>
    </source>
</evidence>
<dbReference type="GO" id="GO:0000272">
    <property type="term" value="P:polysaccharide catabolic process"/>
    <property type="evidence" value="ECO:0007669"/>
    <property type="project" value="UniProtKB-KW"/>
</dbReference>
<dbReference type="PANTHER" id="PTHR31352:SF40">
    <property type="entry name" value="BETA-AMYLASE 6"/>
    <property type="match status" value="1"/>
</dbReference>
<dbReference type="GO" id="GO:0016161">
    <property type="term" value="F:beta-amylase activity"/>
    <property type="evidence" value="ECO:0007669"/>
    <property type="project" value="UniProtKB-EC"/>
</dbReference>
<reference evidence="9" key="2">
    <citation type="journal article" date="2022" name="Hortic Res">
        <title>The genome of Dioscorea zingiberensis sheds light on the biosynthesis, origin and evolution of the medicinally important diosgenin saponins.</title>
        <authorList>
            <person name="Li Y."/>
            <person name="Tan C."/>
            <person name="Li Z."/>
            <person name="Guo J."/>
            <person name="Li S."/>
            <person name="Chen X."/>
            <person name="Wang C."/>
            <person name="Dai X."/>
            <person name="Yang H."/>
            <person name="Song W."/>
            <person name="Hou L."/>
            <person name="Xu J."/>
            <person name="Tong Z."/>
            <person name="Xu A."/>
            <person name="Yuan X."/>
            <person name="Wang W."/>
            <person name="Yang Q."/>
            <person name="Chen L."/>
            <person name="Sun Z."/>
            <person name="Wang K."/>
            <person name="Pan B."/>
            <person name="Chen J."/>
            <person name="Bao Y."/>
            <person name="Liu F."/>
            <person name="Qi X."/>
            <person name="Gang D.R."/>
            <person name="Wen J."/>
            <person name="Li J."/>
        </authorList>
    </citation>
    <scope>NUCLEOTIDE SEQUENCE</scope>
    <source>
        <strain evidence="9">Dzin_1.0</strain>
    </source>
</reference>
<dbReference type="InterPro" id="IPR017853">
    <property type="entry name" value="GH"/>
</dbReference>
<proteinExistence type="inferred from homology"/>
<protein>
    <recommendedName>
        <fullName evidence="3 8">Beta-amylase</fullName>
        <ecNumber evidence="3 8">3.2.1.2</ecNumber>
    </recommendedName>
</protein>
<name>A0A9D5D2J0_9LILI</name>
<dbReference type="AlphaFoldDB" id="A0A9D5D2J0"/>
<keyword evidence="7 8" id="KW-0624">Polysaccharide degradation</keyword>
<keyword evidence="5 8" id="KW-0119">Carbohydrate metabolism</keyword>
<dbReference type="Gene3D" id="3.20.20.80">
    <property type="entry name" value="Glycosidases"/>
    <property type="match status" value="1"/>
</dbReference>
<dbReference type="EC" id="3.2.1.2" evidence="3 8"/>
<dbReference type="Pfam" id="PF01373">
    <property type="entry name" value="Glyco_hydro_14"/>
    <property type="match status" value="1"/>
</dbReference>
<evidence type="ECO:0000256" key="1">
    <source>
        <dbReference type="ARBA" id="ARBA00000546"/>
    </source>
</evidence>
<dbReference type="PROSITE" id="PS00679">
    <property type="entry name" value="BETA_AMYLASE_2"/>
    <property type="match status" value="1"/>
</dbReference>
<keyword evidence="4 8" id="KW-0378">Hydrolase</keyword>
<evidence type="ECO:0000256" key="7">
    <source>
        <dbReference type="ARBA" id="ARBA00023326"/>
    </source>
</evidence>
<evidence type="ECO:0000256" key="3">
    <source>
        <dbReference type="ARBA" id="ARBA00012594"/>
    </source>
</evidence>
<dbReference type="EMBL" id="JAGGNH010000002">
    <property type="protein sequence ID" value="KAJ0983394.1"/>
    <property type="molecule type" value="Genomic_DNA"/>
</dbReference>
<evidence type="ECO:0000313" key="10">
    <source>
        <dbReference type="Proteomes" id="UP001085076"/>
    </source>
</evidence>
<dbReference type="InterPro" id="IPR001554">
    <property type="entry name" value="Glyco_hydro_14"/>
</dbReference>
<evidence type="ECO:0000256" key="5">
    <source>
        <dbReference type="ARBA" id="ARBA00023277"/>
    </source>
</evidence>
<comment type="caution">
    <text evidence="9">The sequence shown here is derived from an EMBL/GenBank/DDBJ whole genome shotgun (WGS) entry which is preliminary data.</text>
</comment>
<evidence type="ECO:0000313" key="9">
    <source>
        <dbReference type="EMBL" id="KAJ0983394.1"/>
    </source>
</evidence>
<dbReference type="OrthoDB" id="1660156at2759"/>
<sequence>MTGLLTGSFFRWCEEGTPAAGMYVLPPMRRKGTRNQEYLNLGVDNLHLYFGSRTAVEIYSDYMKSFRKTMSDFLEEGLITDIEVGLGPAGEMRYPSYPETQGWVFPGIGEFQCYDKYLKA</sequence>
<comment type="similarity">
    <text evidence="2 8">Belongs to the glycosyl hydrolase 14 family.</text>
</comment>
<keyword evidence="6 8" id="KW-0326">Glycosidase</keyword>
<evidence type="ECO:0000256" key="8">
    <source>
        <dbReference type="RuleBase" id="RU000509"/>
    </source>
</evidence>
<dbReference type="SUPFAM" id="SSF51445">
    <property type="entry name" value="(Trans)glycosidases"/>
    <property type="match status" value="1"/>
</dbReference>
<organism evidence="9 10">
    <name type="scientific">Dioscorea zingiberensis</name>
    <dbReference type="NCBI Taxonomy" id="325984"/>
    <lineage>
        <taxon>Eukaryota</taxon>
        <taxon>Viridiplantae</taxon>
        <taxon>Streptophyta</taxon>
        <taxon>Embryophyta</taxon>
        <taxon>Tracheophyta</taxon>
        <taxon>Spermatophyta</taxon>
        <taxon>Magnoliopsida</taxon>
        <taxon>Liliopsida</taxon>
        <taxon>Dioscoreales</taxon>
        <taxon>Dioscoreaceae</taxon>
        <taxon>Dioscorea</taxon>
    </lineage>
</organism>
<dbReference type="PANTHER" id="PTHR31352">
    <property type="entry name" value="BETA-AMYLASE 1, CHLOROPLASTIC"/>
    <property type="match status" value="1"/>
</dbReference>
<keyword evidence="10" id="KW-1185">Reference proteome</keyword>
<dbReference type="InterPro" id="IPR018238">
    <property type="entry name" value="Glyco_hydro_14_CS"/>
</dbReference>
<accession>A0A9D5D2J0</accession>
<dbReference type="Proteomes" id="UP001085076">
    <property type="component" value="Miscellaneous, Linkage group lg02"/>
</dbReference>
<evidence type="ECO:0000256" key="6">
    <source>
        <dbReference type="ARBA" id="ARBA00023295"/>
    </source>
</evidence>
<evidence type="ECO:0000256" key="4">
    <source>
        <dbReference type="ARBA" id="ARBA00022801"/>
    </source>
</evidence>
<gene>
    <name evidence="9" type="ORF">J5N97_011649</name>
</gene>